<protein>
    <submittedName>
        <fullName evidence="2">Trans-aconitate methyltransferase</fullName>
    </submittedName>
</protein>
<name>A0A839DZ14_9PSEU</name>
<dbReference type="SUPFAM" id="SSF53335">
    <property type="entry name" value="S-adenosyl-L-methionine-dependent methyltransferases"/>
    <property type="match status" value="1"/>
</dbReference>
<keyword evidence="2" id="KW-0489">Methyltransferase</keyword>
<accession>A0A839DZ14</accession>
<proteinExistence type="predicted"/>
<dbReference type="EMBL" id="JACGWZ010000005">
    <property type="protein sequence ID" value="MBA8826100.1"/>
    <property type="molecule type" value="Genomic_DNA"/>
</dbReference>
<dbReference type="PIRSF" id="PIRSF017393">
    <property type="entry name" value="MTase_SAV2177"/>
    <property type="match status" value="1"/>
</dbReference>
<dbReference type="Proteomes" id="UP000569329">
    <property type="component" value="Unassembled WGS sequence"/>
</dbReference>
<dbReference type="InterPro" id="IPR029063">
    <property type="entry name" value="SAM-dependent_MTases_sf"/>
</dbReference>
<dbReference type="GO" id="GO:0008168">
    <property type="term" value="F:methyltransferase activity"/>
    <property type="evidence" value="ECO:0007669"/>
    <property type="project" value="UniProtKB-KW"/>
</dbReference>
<evidence type="ECO:0000313" key="2">
    <source>
        <dbReference type="EMBL" id="MBA8826100.1"/>
    </source>
</evidence>
<dbReference type="GO" id="GO:0032259">
    <property type="term" value="P:methylation"/>
    <property type="evidence" value="ECO:0007669"/>
    <property type="project" value="UniProtKB-KW"/>
</dbReference>
<evidence type="ECO:0000256" key="1">
    <source>
        <dbReference type="SAM" id="MobiDB-lite"/>
    </source>
</evidence>
<feature type="region of interest" description="Disordered" evidence="1">
    <location>
        <begin position="1"/>
        <end position="20"/>
    </location>
</feature>
<organism evidence="2 3">
    <name type="scientific">Halosaccharopolyspora lacisalsi</name>
    <dbReference type="NCBI Taxonomy" id="1000566"/>
    <lineage>
        <taxon>Bacteria</taxon>
        <taxon>Bacillati</taxon>
        <taxon>Actinomycetota</taxon>
        <taxon>Actinomycetes</taxon>
        <taxon>Pseudonocardiales</taxon>
        <taxon>Pseudonocardiaceae</taxon>
        <taxon>Halosaccharopolyspora</taxon>
    </lineage>
</organism>
<dbReference type="RefSeq" id="WP_182545381.1">
    <property type="nucleotide sequence ID" value="NZ_JACGWZ010000005.1"/>
</dbReference>
<dbReference type="Pfam" id="PF04672">
    <property type="entry name" value="Methyltransf_19"/>
    <property type="match status" value="1"/>
</dbReference>
<dbReference type="Gene3D" id="3.40.50.150">
    <property type="entry name" value="Vaccinia Virus protein VP39"/>
    <property type="match status" value="1"/>
</dbReference>
<sequence>MGRHEHSTDPLRQSPEAISEVDVDSPNSARMYDHYLGGSANFAVDRTEAERVLEAFPAMGRWARANRSFLGRAVASLSERGIDQFLDLGSGIPTIGNVHEIAHRHNPHARIAYVDCEPVAVAHARRLLSDEDRVSITQADIRDPHHVLAAPGVSELLDFNRPVAVLAVAVLHALPETDQPARLMADYRKVCAPGSALVLTHGVRTTLTDEQYERFLASYRNTPTPATFRTVDQVAALLDGYQLLDPGLVPLDQWRPESPVDEATAIETNCYAAVGNLPGEPDHP</sequence>
<gene>
    <name evidence="2" type="ORF">FHX42_003476</name>
</gene>
<reference evidence="2 3" key="1">
    <citation type="submission" date="2020-07" db="EMBL/GenBank/DDBJ databases">
        <title>Sequencing the genomes of 1000 actinobacteria strains.</title>
        <authorList>
            <person name="Klenk H.-P."/>
        </authorList>
    </citation>
    <scope>NUCLEOTIDE SEQUENCE [LARGE SCALE GENOMIC DNA]</scope>
    <source>
        <strain evidence="2 3">DSM 45975</strain>
    </source>
</reference>
<keyword evidence="2" id="KW-0808">Transferase</keyword>
<comment type="caution">
    <text evidence="2">The sequence shown here is derived from an EMBL/GenBank/DDBJ whole genome shotgun (WGS) entry which is preliminary data.</text>
</comment>
<keyword evidence="3" id="KW-1185">Reference proteome</keyword>
<evidence type="ECO:0000313" key="3">
    <source>
        <dbReference type="Proteomes" id="UP000569329"/>
    </source>
</evidence>
<dbReference type="AlphaFoldDB" id="A0A839DZ14"/>
<dbReference type="InterPro" id="IPR006764">
    <property type="entry name" value="SAM_dep_MeTrfase_SAV2177_type"/>
</dbReference>